<dbReference type="InterPro" id="IPR013783">
    <property type="entry name" value="Ig-like_fold"/>
</dbReference>
<feature type="compositionally biased region" description="Low complexity" evidence="1">
    <location>
        <begin position="1388"/>
        <end position="1398"/>
    </location>
</feature>
<dbReference type="InterPro" id="IPR051172">
    <property type="entry name" value="Chlamydia_OmcB"/>
</dbReference>
<dbReference type="PANTHER" id="PTHR34819">
    <property type="entry name" value="LARGE CYSTEINE-RICH PERIPLASMIC PROTEIN OMCB"/>
    <property type="match status" value="1"/>
</dbReference>
<proteinExistence type="predicted"/>
<dbReference type="InterPro" id="IPR055354">
    <property type="entry name" value="DUF7507"/>
</dbReference>
<dbReference type="InterPro" id="IPR047589">
    <property type="entry name" value="DUF11_rpt"/>
</dbReference>
<evidence type="ECO:0000313" key="4">
    <source>
        <dbReference type="EMBL" id="BDZ41754.1"/>
    </source>
</evidence>
<feature type="domain" description="DUF11" evidence="2">
    <location>
        <begin position="719"/>
        <end position="838"/>
    </location>
</feature>
<keyword evidence="5" id="KW-1185">Reference proteome</keyword>
<feature type="domain" description="DUF7507" evidence="3">
    <location>
        <begin position="252"/>
        <end position="344"/>
    </location>
</feature>
<feature type="domain" description="DUF11" evidence="2">
    <location>
        <begin position="1224"/>
        <end position="1339"/>
    </location>
</feature>
<feature type="domain" description="DUF11" evidence="2">
    <location>
        <begin position="604"/>
        <end position="711"/>
    </location>
</feature>
<evidence type="ECO:0000259" key="3">
    <source>
        <dbReference type="Pfam" id="PF24346"/>
    </source>
</evidence>
<evidence type="ECO:0000313" key="5">
    <source>
        <dbReference type="Proteomes" id="UP001321475"/>
    </source>
</evidence>
<dbReference type="InterPro" id="IPR001434">
    <property type="entry name" value="OmcB-like_DUF11"/>
</dbReference>
<dbReference type="Gene3D" id="2.60.40.1170">
    <property type="entry name" value="Mu homology domain, subdomain B"/>
    <property type="match status" value="1"/>
</dbReference>
<dbReference type="PANTHER" id="PTHR34819:SF3">
    <property type="entry name" value="CELL SURFACE PROTEIN"/>
    <property type="match status" value="1"/>
</dbReference>
<feature type="domain" description="DUF7507" evidence="3">
    <location>
        <begin position="356"/>
        <end position="455"/>
    </location>
</feature>
<dbReference type="InterPro" id="IPR013320">
    <property type="entry name" value="ConA-like_dom_sf"/>
</dbReference>
<sequence>MLYNKPIPATAGISFTFDQYQYGGTGADGIGFFLVDGSTNLTAPGADGGSLGYAQRNGTPGIAGGYLGVGMDSYGNFYNDGEARGKNCAIGSHAPTAQEGPSAPNVITLRGPGTGTDGYCWIDSTVEQPIQDPDRPVSTLNYGNGTLRGADLAAGFRTINVQVTPKTPGAQPGDAGWPHVIVQVQYPGSTDWVQELDVAAPIGGPDTYKFGLSASTGGSTDVHLVRGVTVDTIVKLNDLNLEKQVDRSGAPLPAVITAGTQIPYLYTVTNAGSETLDALSIVDDKIATADITCPTDPLPPAPATGSTVTCTGTYTVTDQDVADGAVTNIATAHATAPIAGDIVSNEATVTVPLVSSIELAKGVITPAPYAVGQTVLYEYEVTNTGGSTVSALTVSDDRIPDQANMFCASVTIQPGDMVTCVGTYVLAAGDVAADGTLTNTAQATARTPIGQEVVSNEDQATIPVYTDVAVTKTVDEPTPVVGDDVVYTVTATNDGPSVADGVVVTDALPGGLTFVSADPAADYDETSGAWAVGSLDVGDSATLRLTATVDAGSQIVNTATRTATTQVDIDPSNDTATATIDPVTPTLDIAVEKGVLDASGTPQDTGEVLVGDEATFRVTATNNGPFAGTDVTLTDTLPAGLTYVPGSSSGDGTYDAATGVWDIGALAVNASATYDFVVTGSTLGTYTNVATLTTSTPTDTVSSNNEDSATLTVRGPRADLAVTKQVDGQDSTTAKVGDTVTYTIEATNDGADPVEDVVVTDAIPAGVSAVPGTPTQGTVTADGATWTVGDLAVGQTETLTVAGTLTASGTHVNTVVIDSTQVDFVDVDPSNDTASASVDTDEAQLDVAVTKDVDSPTVLLGDQATFTITATNDGGPNGVVADDVVLTDVFPAGLSIDASSASAGTFDESTGVWTIPTLGVGDAEAATLTITATADAVGVQDNTVSLTSLKQTDTDPDNNADSAQVQVVEESDLVLTKDVSTPTAQPGDTVDWTVTVRNDGPNDNRGVVVGDTALVGADVTKVDAPSGTSFEETTGVWTVGDLAVGDSRTLTVTVTVPDGAQGDTLNTATITAHEVTDPDLTNNTDDATYTVPVADVAVVKSVDLPQVYVGDEVTFTVGVDNLGPDAADAVTVDDVLPAGLSYVSSSATVGSYDATAGLWTVGDLTVDADPATHQAELTVVAKADAAGTATNTATSDRSKALPYDPDLANNEASATVTAVEPPADLAVTKTVDRPQVEVGSGVTYTLTVTNLGPGTATDATVTDPFPAGVTPSAVDAGPGASCTLSGQDVACDLGDMAVGDTRTVQVAATGDTAGTLTNTATVSTTAVDPVTANDTASADLVVVEPAVVPGGGTDHGNPLAVAARSRGPVPTWCRSPSARACCSCSAPGSSWSRASAGGLTSTEDRAPWGTLGG</sequence>
<evidence type="ECO:0008006" key="6">
    <source>
        <dbReference type="Google" id="ProtNLM"/>
    </source>
</evidence>
<dbReference type="Pfam" id="PF24346">
    <property type="entry name" value="DUF7507"/>
    <property type="match status" value="2"/>
</dbReference>
<name>A0ABN6XAF2_9CELL</name>
<feature type="domain" description="DUF11" evidence="2">
    <location>
        <begin position="1095"/>
        <end position="1216"/>
    </location>
</feature>
<protein>
    <recommendedName>
        <fullName evidence="6">DUF11 domain-containing protein</fullName>
    </recommendedName>
</protein>
<feature type="region of interest" description="Disordered" evidence="1">
    <location>
        <begin position="1388"/>
        <end position="1413"/>
    </location>
</feature>
<feature type="domain" description="DUF11" evidence="2">
    <location>
        <begin position="846"/>
        <end position="965"/>
    </location>
</feature>
<feature type="domain" description="DUF11" evidence="2">
    <location>
        <begin position="467"/>
        <end position="580"/>
    </location>
</feature>
<reference evidence="5" key="1">
    <citation type="journal article" date="2019" name="Int. J. Syst. Evol. Microbiol.">
        <title>The Global Catalogue of Microorganisms (GCM) 10K type strain sequencing project: providing services to taxonomists for standard genome sequencing and annotation.</title>
        <authorList>
            <consortium name="The Broad Institute Genomics Platform"/>
            <consortium name="The Broad Institute Genome Sequencing Center for Infectious Disease"/>
            <person name="Wu L."/>
            <person name="Ma J."/>
        </authorList>
    </citation>
    <scope>NUCLEOTIDE SEQUENCE [LARGE SCALE GENOMIC DNA]</scope>
    <source>
        <strain evidence="5">NBRC 108565</strain>
    </source>
</reference>
<dbReference type="Proteomes" id="UP001321475">
    <property type="component" value="Chromosome"/>
</dbReference>
<evidence type="ECO:0000256" key="1">
    <source>
        <dbReference type="SAM" id="MobiDB-lite"/>
    </source>
</evidence>
<dbReference type="Gene3D" id="2.60.40.740">
    <property type="match status" value="2"/>
</dbReference>
<dbReference type="Gene3D" id="2.60.40.10">
    <property type="entry name" value="Immunoglobulins"/>
    <property type="match status" value="3"/>
</dbReference>
<dbReference type="EMBL" id="AP027729">
    <property type="protein sequence ID" value="BDZ41754.1"/>
    <property type="molecule type" value="Genomic_DNA"/>
</dbReference>
<dbReference type="NCBIfam" id="TIGR01451">
    <property type="entry name" value="B_ant_repeat"/>
    <property type="match status" value="7"/>
</dbReference>
<accession>A0ABN6XAF2</accession>
<evidence type="ECO:0000259" key="2">
    <source>
        <dbReference type="Pfam" id="PF01345"/>
    </source>
</evidence>
<dbReference type="Pfam" id="PF01345">
    <property type="entry name" value="DUF11"/>
    <property type="match status" value="7"/>
</dbReference>
<feature type="domain" description="DUF11" evidence="2">
    <location>
        <begin position="972"/>
        <end position="1088"/>
    </location>
</feature>
<dbReference type="Gene3D" id="2.60.120.200">
    <property type="match status" value="1"/>
</dbReference>
<gene>
    <name evidence="4" type="ORF">GCM10025865_10530</name>
</gene>
<dbReference type="SUPFAM" id="SSF49899">
    <property type="entry name" value="Concanavalin A-like lectins/glucanases"/>
    <property type="match status" value="1"/>
</dbReference>
<organism evidence="4 5">
    <name type="scientific">Paraoerskovia sediminicola</name>
    <dbReference type="NCBI Taxonomy" id="1138587"/>
    <lineage>
        <taxon>Bacteria</taxon>
        <taxon>Bacillati</taxon>
        <taxon>Actinomycetota</taxon>
        <taxon>Actinomycetes</taxon>
        <taxon>Micrococcales</taxon>
        <taxon>Cellulomonadaceae</taxon>
        <taxon>Paraoerskovia</taxon>
    </lineage>
</organism>